<dbReference type="AlphaFoldDB" id="A0AAN7T4I0"/>
<dbReference type="InterPro" id="IPR013919">
    <property type="entry name" value="Pex16"/>
</dbReference>
<keyword evidence="2" id="KW-0962">Peroxisome biogenesis</keyword>
<reference evidence="3 4" key="1">
    <citation type="submission" date="2023-08" db="EMBL/GenBank/DDBJ databases">
        <title>Black Yeasts Isolated from many extreme environments.</title>
        <authorList>
            <person name="Coleine C."/>
            <person name="Stajich J.E."/>
            <person name="Selbmann L."/>
        </authorList>
    </citation>
    <scope>NUCLEOTIDE SEQUENCE [LARGE SCALE GENOMIC DNA]</scope>
    <source>
        <strain evidence="3 4">CCFEE 5910</strain>
    </source>
</reference>
<dbReference type="GO" id="GO:0007031">
    <property type="term" value="P:peroxisome organization"/>
    <property type="evidence" value="ECO:0007669"/>
    <property type="project" value="UniProtKB-KW"/>
</dbReference>
<dbReference type="PANTHER" id="PTHR13299:SF0">
    <property type="entry name" value="PEROXISOMAL MEMBRANE PROTEIN PEX16"/>
    <property type="match status" value="1"/>
</dbReference>
<comment type="caution">
    <text evidence="3">The sequence shown here is derived from an EMBL/GenBank/DDBJ whole genome shotgun (WGS) entry which is preliminary data.</text>
</comment>
<keyword evidence="2" id="KW-0576">Peroxisome</keyword>
<evidence type="ECO:0000256" key="2">
    <source>
        <dbReference type="RuleBase" id="RU365003"/>
    </source>
</evidence>
<dbReference type="PANTHER" id="PTHR13299">
    <property type="entry name" value="PEROXISOMAL MEMBRANE PROTEIN PEX16"/>
    <property type="match status" value="1"/>
</dbReference>
<name>A0AAN7T4I0_9EURO</name>
<evidence type="ECO:0000256" key="1">
    <source>
        <dbReference type="ARBA" id="ARBA00009505"/>
    </source>
</evidence>
<evidence type="ECO:0000313" key="4">
    <source>
        <dbReference type="Proteomes" id="UP001309876"/>
    </source>
</evidence>
<comment type="similarity">
    <text evidence="1 2">Belongs to the peroxin-16 family.</text>
</comment>
<protein>
    <recommendedName>
        <fullName evidence="2">Peroxisomal membrane protein PEX16</fullName>
    </recommendedName>
</protein>
<dbReference type="Pfam" id="PF08610">
    <property type="entry name" value="Pex16"/>
    <property type="match status" value="1"/>
</dbReference>
<sequence>MAAASIWQAANATLRSCAAASSELPQRVKNLPEMYAEYVASNAQSVGQVESTLRSLTYLLPGARLNDSELPAESVHTFVQLLSIYHDHLLKKRAKEAASKSSSSESVKVRPSRHARYTMFWADSSTLYEKVATILKVVQYTELLCEMTARKRGGERSRWRVVVFLESFKALLRMILLRLTNSRPVVTPPLPLRDDFAPADQKGDLSTEVLSEDDLKLLDPIPFEPREAFSETGILTPPMSDSDKISIHHNPADPFLLPRTGFTMPSMPSPDYVSSYLFEHIITPDDIKPVKQLVHRLTSFQGQAAEVLYILRPLIYAILVQRLARQYGYEGSKWKRNWSPWLIGLTVEYFARQLAKHDLASRVPGARNGLSALERDEFTKRGWNIAWWGMRGAFYENVTKRAVMKVSGGLKGKPLLDLVGGVIEDYEHLWGNYWFSTSTM</sequence>
<evidence type="ECO:0000313" key="3">
    <source>
        <dbReference type="EMBL" id="KAK5089120.1"/>
    </source>
</evidence>
<proteinExistence type="inferred from homology"/>
<gene>
    <name evidence="3" type="ORF">LTR05_003344</name>
</gene>
<dbReference type="GO" id="GO:0005778">
    <property type="term" value="C:peroxisomal membrane"/>
    <property type="evidence" value="ECO:0007669"/>
    <property type="project" value="UniProtKB-SubCell"/>
</dbReference>
<accession>A0AAN7T4I0</accession>
<dbReference type="Proteomes" id="UP001309876">
    <property type="component" value="Unassembled WGS sequence"/>
</dbReference>
<keyword evidence="4" id="KW-1185">Reference proteome</keyword>
<comment type="subcellular location">
    <subcellularLocation>
        <location evidence="2">Peroxisome membrane</location>
    </subcellularLocation>
</comment>
<dbReference type="EMBL" id="JAVRRJ010000002">
    <property type="protein sequence ID" value="KAK5089120.1"/>
    <property type="molecule type" value="Genomic_DNA"/>
</dbReference>
<organism evidence="3 4">
    <name type="scientific">Lithohypha guttulata</name>
    <dbReference type="NCBI Taxonomy" id="1690604"/>
    <lineage>
        <taxon>Eukaryota</taxon>
        <taxon>Fungi</taxon>
        <taxon>Dikarya</taxon>
        <taxon>Ascomycota</taxon>
        <taxon>Pezizomycotina</taxon>
        <taxon>Eurotiomycetes</taxon>
        <taxon>Chaetothyriomycetidae</taxon>
        <taxon>Chaetothyriales</taxon>
        <taxon>Trichomeriaceae</taxon>
        <taxon>Lithohypha</taxon>
    </lineage>
</organism>